<dbReference type="PANTHER" id="PTHR23413:SF1">
    <property type="entry name" value="RIBOSOMAL PROTEIN L32"/>
    <property type="match status" value="1"/>
</dbReference>
<proteinExistence type="inferred from homology"/>
<dbReference type="InterPro" id="IPR036351">
    <property type="entry name" value="Ribosomal_eL32_sf"/>
</dbReference>
<dbReference type="SUPFAM" id="SSF52042">
    <property type="entry name" value="Ribosomal protein L32e"/>
    <property type="match status" value="1"/>
</dbReference>
<protein>
    <submittedName>
        <fullName evidence="4">Ribosomal protein L32</fullName>
    </submittedName>
</protein>
<evidence type="ECO:0000313" key="7">
    <source>
        <dbReference type="Proteomes" id="UP001217963"/>
    </source>
</evidence>
<dbReference type="GO" id="GO:0003735">
    <property type="term" value="F:structural constituent of ribosome"/>
    <property type="evidence" value="ECO:0007669"/>
    <property type="project" value="InterPro"/>
</dbReference>
<dbReference type="Proteomes" id="UP001059546">
    <property type="component" value="Chromosome IV"/>
</dbReference>
<dbReference type="GO" id="GO:0006412">
    <property type="term" value="P:translation"/>
    <property type="evidence" value="ECO:0007669"/>
    <property type="project" value="InterPro"/>
</dbReference>
<dbReference type="CDD" id="cd00513">
    <property type="entry name" value="Ribosomal_L32_L32e"/>
    <property type="match status" value="1"/>
</dbReference>
<evidence type="ECO:0000256" key="2">
    <source>
        <dbReference type="ARBA" id="ARBA00022980"/>
    </source>
</evidence>
<organism evidence="4 6">
    <name type="scientific">Encephalitozoon hellem</name>
    <name type="common">Microsporidian parasite</name>
    <dbReference type="NCBI Taxonomy" id="27973"/>
    <lineage>
        <taxon>Eukaryota</taxon>
        <taxon>Fungi</taxon>
        <taxon>Fungi incertae sedis</taxon>
        <taxon>Microsporidia</taxon>
        <taxon>Unikaryonidae</taxon>
        <taxon>Encephalitozoon</taxon>
    </lineage>
</organism>
<gene>
    <name evidence="4" type="ORF">GPU96_04g07530</name>
    <name evidence="5" type="ORF">PFJ87_04g01510</name>
</gene>
<dbReference type="PANTHER" id="PTHR23413">
    <property type="entry name" value="60S RIBOSOMAL PROTEIN L32 AND DNA-DIRECTED RNA POLYMERASE II, SUBUNIT N"/>
    <property type="match status" value="1"/>
</dbReference>
<evidence type="ECO:0000313" key="6">
    <source>
        <dbReference type="Proteomes" id="UP001059546"/>
    </source>
</evidence>
<dbReference type="InterPro" id="IPR018263">
    <property type="entry name" value="Ribosomal_eL32_CS"/>
</dbReference>
<dbReference type="EMBL" id="CP075150">
    <property type="protein sequence ID" value="UTX43020.1"/>
    <property type="molecule type" value="Genomic_DNA"/>
</dbReference>
<dbReference type="OrthoDB" id="268693at2759"/>
<accession>A0A9Q9C3U0</accession>
<dbReference type="Pfam" id="PF01655">
    <property type="entry name" value="Ribosomal_L32e"/>
    <property type="match status" value="1"/>
</dbReference>
<dbReference type="AlphaFoldDB" id="A0A9Q9C3U0"/>
<dbReference type="Proteomes" id="UP001217963">
    <property type="component" value="Chromosome IV"/>
</dbReference>
<dbReference type="PROSITE" id="PS00580">
    <property type="entry name" value="RIBOSOMAL_L32E"/>
    <property type="match status" value="1"/>
</dbReference>
<sequence>MSKELFDIKPLVEIKEAYRKDKKFIRHHSDRYKRVKPSWRKPRGIDSKVRKRCKGQREMPSIKYKKPKEIRHLLPNGLRKVRIFNINDLTPLASLNRFYCGEIAHAVGARKRIAIVNRAKELGICLLNGNARLVQEIEE</sequence>
<evidence type="ECO:0000313" key="4">
    <source>
        <dbReference type="EMBL" id="UTX43020.1"/>
    </source>
</evidence>
<comment type="similarity">
    <text evidence="1">Belongs to the eukaryotic ribosomal protein eL32 family.</text>
</comment>
<keyword evidence="7" id="KW-1185">Reference proteome</keyword>
<dbReference type="GO" id="GO:0022625">
    <property type="term" value="C:cytosolic large ribosomal subunit"/>
    <property type="evidence" value="ECO:0007669"/>
    <property type="project" value="TreeGrafter"/>
</dbReference>
<evidence type="ECO:0000313" key="5">
    <source>
        <dbReference type="EMBL" id="WEL38477.1"/>
    </source>
</evidence>
<evidence type="ECO:0000256" key="1">
    <source>
        <dbReference type="ARBA" id="ARBA00008431"/>
    </source>
</evidence>
<evidence type="ECO:0000256" key="3">
    <source>
        <dbReference type="ARBA" id="ARBA00023274"/>
    </source>
</evidence>
<dbReference type="InterPro" id="IPR001515">
    <property type="entry name" value="Ribosomal_eL32"/>
</dbReference>
<reference evidence="5 7" key="2">
    <citation type="submission" date="2023-02" db="EMBL/GenBank/DDBJ databases">
        <title>Encephalitozoon hellem ATCC 50451 complete genome.</title>
        <authorList>
            <person name="Mascarenhas dos Santos A.C."/>
            <person name="Julian A.T."/>
            <person name="Pombert J.-F."/>
        </authorList>
    </citation>
    <scope>NUCLEOTIDE SEQUENCE [LARGE SCALE GENOMIC DNA]</scope>
    <source>
        <strain evidence="5 7">ATCC 50451</strain>
    </source>
</reference>
<name>A0A9Q9C3U0_ENCHE</name>
<keyword evidence="2 4" id="KW-0689">Ribosomal protein</keyword>
<keyword evidence="3" id="KW-0687">Ribonucleoprotein</keyword>
<reference evidence="4" key="1">
    <citation type="submission" date="2021-05" db="EMBL/GenBank/DDBJ databases">
        <title>Encephalitozoon hellem ATCC 50604 Complete Genome.</title>
        <authorList>
            <person name="Mascarenhas dos Santos A.C."/>
            <person name="Julian A.T."/>
            <person name="Pombert J.-F."/>
        </authorList>
    </citation>
    <scope>NUCLEOTIDE SEQUENCE</scope>
    <source>
        <strain evidence="4">ATCC 50604</strain>
    </source>
</reference>
<dbReference type="EMBL" id="CP119065">
    <property type="protein sequence ID" value="WEL38477.1"/>
    <property type="molecule type" value="Genomic_DNA"/>
</dbReference>
<dbReference type="SMART" id="SM01393">
    <property type="entry name" value="Ribosomal_L32e"/>
    <property type="match status" value="1"/>
</dbReference>